<dbReference type="OrthoDB" id="9787585at2"/>
<keyword evidence="2 5" id="KW-0378">Hydrolase</keyword>
<gene>
    <name evidence="7" type="ORF">EAS64_11045</name>
</gene>
<dbReference type="EMBL" id="RPFW01000002">
    <property type="protein sequence ID" value="TVZ05132.1"/>
    <property type="molecule type" value="Genomic_DNA"/>
</dbReference>
<organism evidence="7 8">
    <name type="scientific">Trebonia kvetii</name>
    <dbReference type="NCBI Taxonomy" id="2480626"/>
    <lineage>
        <taxon>Bacteria</taxon>
        <taxon>Bacillati</taxon>
        <taxon>Actinomycetota</taxon>
        <taxon>Actinomycetes</taxon>
        <taxon>Streptosporangiales</taxon>
        <taxon>Treboniaceae</taxon>
        <taxon>Trebonia</taxon>
    </lineage>
</organism>
<name>A0A6P2C165_9ACTN</name>
<evidence type="ECO:0000259" key="6">
    <source>
        <dbReference type="PROSITE" id="PS51198"/>
    </source>
</evidence>
<dbReference type="Pfam" id="PF13245">
    <property type="entry name" value="AAA_19"/>
    <property type="match status" value="1"/>
</dbReference>
<evidence type="ECO:0000256" key="3">
    <source>
        <dbReference type="ARBA" id="ARBA00022806"/>
    </source>
</evidence>
<dbReference type="GO" id="GO:0003677">
    <property type="term" value="F:DNA binding"/>
    <property type="evidence" value="ECO:0007669"/>
    <property type="project" value="InterPro"/>
</dbReference>
<keyword evidence="4 5" id="KW-0067">ATP-binding</keyword>
<dbReference type="AlphaFoldDB" id="A0A6P2C165"/>
<dbReference type="GO" id="GO:0000725">
    <property type="term" value="P:recombinational repair"/>
    <property type="evidence" value="ECO:0007669"/>
    <property type="project" value="TreeGrafter"/>
</dbReference>
<keyword evidence="3 5" id="KW-0347">Helicase</keyword>
<sequence length="753" mass="81717">MASTNAQATSAEITHEQAYLTMLYGRLDALRAATGQRLAEVRLGPTAENDQGWSEREAFVQEYQDRAAELDAAERNLCFGRLDFDDADRLYIGRIGLRSDDYDQVLVDWRARAAEPFYRATPRERCGVTRRRHLHTAGRRVVSLDDDVLDLDAVDETRLTGEAALLASLRRGRTGRMGDIVATIQADQDRIIRDDMRGILVVEGGPGTGKTVVALHRAAYLLYTYRKQLVRRGILVIGPSATFLRYIDQVLPSLGENDVVLETIATLLPGVEARGQEPADAARVKGDAKMADVLAKAVTGLRQLPASTIEIKVDGTVYRLTPGLCGRARAEAERTTDPDTDTLLPHNAARRVFIGLVVRELARQRVRDLGGRRAWEPGDEEELRGELADTPAIASVLDALWPEAAPQQLLTQLYAEPGRLDLTDAERAAIARLTPRPWTPADVPLLDELAELLGMLTAEERAASRGRAEDEAERAEALQYARQLVADLVEASAIVVPPLENDTFVTWIAGRNIASAAGGAIAERATRDRSWTYGHVIVDEAQELSAMDWRMVMRRCPARSMTVVGDLAQTSAPGGADSWAQVLDPVAAGRWRTARLTVNYRTPAPAMALAAALLPPGIEPPLSVRDSDEVPWSGRVADLAALVRRERKLIGAGRVAVIAPQSLVAGNGAELGLAPGPDLDAPVAVLAPEQAKGLEFDSVIVVDPAVIQQSSPRGWSDLYVALTRTTRRLGLVSQGELPAVLRAALDEMADGAQ</sequence>
<reference evidence="7 8" key="1">
    <citation type="submission" date="2018-11" db="EMBL/GenBank/DDBJ databases">
        <title>Trebonia kvetii gen.nov., sp.nov., a novel acidophilic actinobacterium, and proposal of the new actinobacterial family Treboniaceae fam. nov.</title>
        <authorList>
            <person name="Rapoport D."/>
            <person name="Sagova-Mareckova M."/>
            <person name="Sedlacek I."/>
            <person name="Provaznik J."/>
            <person name="Kralova S."/>
            <person name="Pavlinic D."/>
            <person name="Benes V."/>
            <person name="Kopecky J."/>
        </authorList>
    </citation>
    <scope>NUCLEOTIDE SEQUENCE [LARGE SCALE GENOMIC DNA]</scope>
    <source>
        <strain evidence="7 8">15Tr583</strain>
    </source>
</reference>
<dbReference type="SUPFAM" id="SSF52540">
    <property type="entry name" value="P-loop containing nucleoside triphosphate hydrolases"/>
    <property type="match status" value="1"/>
</dbReference>
<dbReference type="Gene3D" id="3.40.50.300">
    <property type="entry name" value="P-loop containing nucleotide triphosphate hydrolases"/>
    <property type="match status" value="3"/>
</dbReference>
<dbReference type="InterPro" id="IPR027417">
    <property type="entry name" value="P-loop_NTPase"/>
</dbReference>
<dbReference type="GO" id="GO:0005829">
    <property type="term" value="C:cytosol"/>
    <property type="evidence" value="ECO:0007669"/>
    <property type="project" value="TreeGrafter"/>
</dbReference>
<feature type="domain" description="UvrD-like helicase ATP-binding" evidence="6">
    <location>
        <begin position="183"/>
        <end position="603"/>
    </location>
</feature>
<accession>A0A6P2C165</accession>
<dbReference type="GO" id="GO:0043138">
    <property type="term" value="F:3'-5' DNA helicase activity"/>
    <property type="evidence" value="ECO:0007669"/>
    <property type="project" value="TreeGrafter"/>
</dbReference>
<dbReference type="GO" id="GO:0016787">
    <property type="term" value="F:hydrolase activity"/>
    <property type="evidence" value="ECO:0007669"/>
    <property type="project" value="UniProtKB-UniRule"/>
</dbReference>
<dbReference type="PROSITE" id="PS51198">
    <property type="entry name" value="UVRD_HELICASE_ATP_BIND"/>
    <property type="match status" value="1"/>
</dbReference>
<dbReference type="InterPro" id="IPR014016">
    <property type="entry name" value="UvrD-like_ATP-bd"/>
</dbReference>
<dbReference type="GO" id="GO:0005524">
    <property type="term" value="F:ATP binding"/>
    <property type="evidence" value="ECO:0007669"/>
    <property type="project" value="UniProtKB-UniRule"/>
</dbReference>
<protein>
    <submittedName>
        <fullName evidence="7">Helicase</fullName>
    </submittedName>
</protein>
<evidence type="ECO:0000313" key="8">
    <source>
        <dbReference type="Proteomes" id="UP000460272"/>
    </source>
</evidence>
<keyword evidence="8" id="KW-1185">Reference proteome</keyword>
<dbReference type="PANTHER" id="PTHR11070">
    <property type="entry name" value="UVRD / RECB / PCRA DNA HELICASE FAMILY MEMBER"/>
    <property type="match status" value="1"/>
</dbReference>
<feature type="binding site" evidence="5">
    <location>
        <begin position="204"/>
        <end position="211"/>
    </location>
    <ligand>
        <name>ATP</name>
        <dbReference type="ChEBI" id="CHEBI:30616"/>
    </ligand>
</feature>
<proteinExistence type="predicted"/>
<dbReference type="InterPro" id="IPR000212">
    <property type="entry name" value="DNA_helicase_UvrD/REP"/>
</dbReference>
<keyword evidence="1 5" id="KW-0547">Nucleotide-binding</keyword>
<evidence type="ECO:0000313" key="7">
    <source>
        <dbReference type="EMBL" id="TVZ05132.1"/>
    </source>
</evidence>
<evidence type="ECO:0000256" key="4">
    <source>
        <dbReference type="ARBA" id="ARBA00022840"/>
    </source>
</evidence>
<evidence type="ECO:0000256" key="1">
    <source>
        <dbReference type="ARBA" id="ARBA00022741"/>
    </source>
</evidence>
<comment type="caution">
    <text evidence="7">The sequence shown here is derived from an EMBL/GenBank/DDBJ whole genome shotgun (WGS) entry which is preliminary data.</text>
</comment>
<evidence type="ECO:0000256" key="2">
    <source>
        <dbReference type="ARBA" id="ARBA00022801"/>
    </source>
</evidence>
<dbReference type="PANTHER" id="PTHR11070:SF45">
    <property type="entry name" value="DNA 3'-5' HELICASE"/>
    <property type="match status" value="1"/>
</dbReference>
<dbReference type="Proteomes" id="UP000460272">
    <property type="component" value="Unassembled WGS sequence"/>
</dbReference>
<evidence type="ECO:0000256" key="5">
    <source>
        <dbReference type="PROSITE-ProRule" id="PRU00560"/>
    </source>
</evidence>
<dbReference type="RefSeq" id="WP_145852836.1">
    <property type="nucleotide sequence ID" value="NZ_RPFW01000002.1"/>
</dbReference>